<feature type="compositionally biased region" description="Basic and acidic residues" evidence="1">
    <location>
        <begin position="44"/>
        <end position="58"/>
    </location>
</feature>
<keyword evidence="3" id="KW-1185">Reference proteome</keyword>
<dbReference type="InterPro" id="IPR032704">
    <property type="entry name" value="Cms1"/>
</dbReference>
<accession>A0A1C7NSH0</accession>
<organism evidence="2 3">
    <name type="scientific">Choanephora cucurbitarum</name>
    <dbReference type="NCBI Taxonomy" id="101091"/>
    <lineage>
        <taxon>Eukaryota</taxon>
        <taxon>Fungi</taxon>
        <taxon>Fungi incertae sedis</taxon>
        <taxon>Mucoromycota</taxon>
        <taxon>Mucoromycotina</taxon>
        <taxon>Mucoromycetes</taxon>
        <taxon>Mucorales</taxon>
        <taxon>Mucorineae</taxon>
        <taxon>Choanephoraceae</taxon>
        <taxon>Choanephoroideae</taxon>
        <taxon>Choanephora</taxon>
    </lineage>
</organism>
<dbReference type="SUPFAM" id="SSF52540">
    <property type="entry name" value="P-loop containing nucleoside triphosphate hydrolases"/>
    <property type="match status" value="1"/>
</dbReference>
<dbReference type="OrthoDB" id="1929311at2759"/>
<feature type="compositionally biased region" description="Basic residues" evidence="1">
    <location>
        <begin position="59"/>
        <end position="70"/>
    </location>
</feature>
<sequence length="279" mass="31550">MSQTETKKKLASGDDFEDDFQEEALVYSDNEQALSEAEEAPTDTLKRKEPPTSGEPEKKKKKKQNKKKKGPTNPFDTINVWQENTDVQAEYLADRQRLAMPNLSSVELEEQQLPKTNLVNNQLFKQEHVLDALPNYVKFGVVGHKKLAKKPNVLASPVALIITHSAIRSVDLVRGLKDFASTAKIAKLFAKHFKIEEQIDFLGREAIHIGVGTPNRLLALVEQGHLKLDNLELVVIDTERNPKRFNIFDLQEVRTDLFSFLGTYISPLMKNGNTRVGLF</sequence>
<dbReference type="STRING" id="101091.A0A1C7NSH0"/>
<comment type="caution">
    <text evidence="2">The sequence shown here is derived from an EMBL/GenBank/DDBJ whole genome shotgun (WGS) entry which is preliminary data.</text>
</comment>
<dbReference type="InterPro" id="IPR027417">
    <property type="entry name" value="P-loop_NTPase"/>
</dbReference>
<dbReference type="GO" id="GO:0030686">
    <property type="term" value="C:90S preribosome"/>
    <property type="evidence" value="ECO:0007669"/>
    <property type="project" value="TreeGrafter"/>
</dbReference>
<dbReference type="FunCoup" id="A0A1C7NSH0">
    <property type="interactions" value="118"/>
</dbReference>
<dbReference type="PANTHER" id="PTHR24030">
    <property type="entry name" value="PROTEIN CMSS1"/>
    <property type="match status" value="1"/>
</dbReference>
<evidence type="ECO:0000313" key="3">
    <source>
        <dbReference type="Proteomes" id="UP000093000"/>
    </source>
</evidence>
<evidence type="ECO:0000313" key="2">
    <source>
        <dbReference type="EMBL" id="OBZ90394.1"/>
    </source>
</evidence>
<dbReference type="Gene3D" id="3.40.50.300">
    <property type="entry name" value="P-loop containing nucleotide triphosphate hydrolases"/>
    <property type="match status" value="1"/>
</dbReference>
<dbReference type="AlphaFoldDB" id="A0A1C7NSH0"/>
<feature type="region of interest" description="Disordered" evidence="1">
    <location>
        <begin position="1"/>
        <end position="77"/>
    </location>
</feature>
<feature type="compositionally biased region" description="Basic and acidic residues" evidence="1">
    <location>
        <begin position="1"/>
        <end position="12"/>
    </location>
</feature>
<dbReference type="EMBL" id="LUGH01000051">
    <property type="protein sequence ID" value="OBZ90394.1"/>
    <property type="molecule type" value="Genomic_DNA"/>
</dbReference>
<gene>
    <name evidence="2" type="primary">Cmss1</name>
    <name evidence="2" type="ORF">A0J61_01563</name>
</gene>
<name>A0A1C7NSH0_9FUNG</name>
<dbReference type="InParanoid" id="A0A1C7NSH0"/>
<dbReference type="Pfam" id="PF14617">
    <property type="entry name" value="CMS1"/>
    <property type="match status" value="1"/>
</dbReference>
<proteinExistence type="predicted"/>
<dbReference type="Proteomes" id="UP000093000">
    <property type="component" value="Unassembled WGS sequence"/>
</dbReference>
<protein>
    <submittedName>
        <fullName evidence="2">Protein CMSS1</fullName>
    </submittedName>
</protein>
<dbReference type="GO" id="GO:0005634">
    <property type="term" value="C:nucleus"/>
    <property type="evidence" value="ECO:0007669"/>
    <property type="project" value="TreeGrafter"/>
</dbReference>
<reference evidence="2 3" key="1">
    <citation type="submission" date="2016-03" db="EMBL/GenBank/DDBJ databases">
        <title>Choanephora cucurbitarum.</title>
        <authorList>
            <person name="Min B."/>
            <person name="Park H."/>
            <person name="Park J.-H."/>
            <person name="Shin H.-D."/>
            <person name="Choi I.-G."/>
        </authorList>
    </citation>
    <scope>NUCLEOTIDE SEQUENCE [LARGE SCALE GENOMIC DNA]</scope>
    <source>
        <strain evidence="2 3">KUS-F28377</strain>
    </source>
</reference>
<evidence type="ECO:0000256" key="1">
    <source>
        <dbReference type="SAM" id="MobiDB-lite"/>
    </source>
</evidence>
<dbReference type="PANTHER" id="PTHR24030:SF0">
    <property type="entry name" value="PROTEIN CMSS1"/>
    <property type="match status" value="1"/>
</dbReference>